<dbReference type="Proteomes" id="UP000216752">
    <property type="component" value="Chromosome"/>
</dbReference>
<dbReference type="RefSeq" id="WP_094603441.1">
    <property type="nucleotide sequence ID" value="NZ_CP155573.1"/>
</dbReference>
<organism evidence="1 2">
    <name type="scientific">Sporomusa silvacetica DSM 10669</name>
    <dbReference type="NCBI Taxonomy" id="1123289"/>
    <lineage>
        <taxon>Bacteria</taxon>
        <taxon>Bacillati</taxon>
        <taxon>Bacillota</taxon>
        <taxon>Negativicutes</taxon>
        <taxon>Selenomonadales</taxon>
        <taxon>Sporomusaceae</taxon>
        <taxon>Sporomusa</taxon>
    </lineage>
</organism>
<protein>
    <recommendedName>
        <fullName evidence="3">Helix-turn-helix domain-containing protein</fullName>
    </recommendedName>
</protein>
<evidence type="ECO:0008006" key="3">
    <source>
        <dbReference type="Google" id="ProtNLM"/>
    </source>
</evidence>
<dbReference type="Gene3D" id="1.10.10.10">
    <property type="entry name" value="Winged helix-like DNA-binding domain superfamily/Winged helix DNA-binding domain"/>
    <property type="match status" value="1"/>
</dbReference>
<accession>A0ABZ3IJ56</accession>
<sequence>MGRITDIWDVDQLSFYEKGVYCLLAKYVDKNGICWPSLRTLQEMGGISRPKLIKCIQKLDEDGFVKVSKKKSICGDADNNQYYLPHLKWDETVDKGGNPHLLGGNPHLLGGKPQLPGGKQNLPQVVNDINQGGKPQLPGVVNDVYPNYTNITIPNNYSNPTIDDPAGNNVDNLYPSGNAAEETAVTLTGGGQSLELSAEFDRFWQAYPRKTGKERAWEAWPSILSEGYRAIDLAVAAGKYTVKVRTEGTAEKFIKMPHTFLAERVFEKYMPPCPKCGGSGYHGNEDGEAVVCECKKKVKHA</sequence>
<evidence type="ECO:0000313" key="2">
    <source>
        <dbReference type="Proteomes" id="UP000216752"/>
    </source>
</evidence>
<proteinExistence type="predicted"/>
<dbReference type="EMBL" id="CP155573">
    <property type="protein sequence ID" value="XFO65383.1"/>
    <property type="molecule type" value="Genomic_DNA"/>
</dbReference>
<evidence type="ECO:0000313" key="1">
    <source>
        <dbReference type="EMBL" id="XFO65383.1"/>
    </source>
</evidence>
<dbReference type="InterPro" id="IPR036388">
    <property type="entry name" value="WH-like_DNA-bd_sf"/>
</dbReference>
<reference evidence="1" key="1">
    <citation type="submission" date="2024-05" db="EMBL/GenBank/DDBJ databases">
        <title>Isolation and characterization of Sporomusa carbonis sp. nov., a carboxydotrophic hydrogenogen in the genus of Sporomusa isolated from a charcoal burning pile.</title>
        <authorList>
            <person name="Boeer T."/>
            <person name="Rosenbaum F."/>
            <person name="Eysell L."/>
            <person name="Mueller V."/>
            <person name="Daniel R."/>
            <person name="Poehlein A."/>
        </authorList>
    </citation>
    <scope>NUCLEOTIDE SEQUENCE [LARGE SCALE GENOMIC DNA]</scope>
    <source>
        <strain evidence="1">DSM 10669</strain>
    </source>
</reference>
<gene>
    <name evidence="1" type="ORF">SPSIL_014930</name>
</gene>
<keyword evidence="2" id="KW-1185">Reference proteome</keyword>
<dbReference type="Pfam" id="PF13730">
    <property type="entry name" value="HTH_36"/>
    <property type="match status" value="1"/>
</dbReference>
<name>A0ABZ3IJ56_9FIRM</name>